<keyword evidence="2" id="KW-1185">Reference proteome</keyword>
<dbReference type="Proteomes" id="UP001529510">
    <property type="component" value="Unassembled WGS sequence"/>
</dbReference>
<dbReference type="EMBL" id="JAMKFB020000189">
    <property type="protein sequence ID" value="KAL0152662.1"/>
    <property type="molecule type" value="Genomic_DNA"/>
</dbReference>
<protein>
    <submittedName>
        <fullName evidence="1">Uncharacterized protein</fullName>
    </submittedName>
</protein>
<organism evidence="1 2">
    <name type="scientific">Cirrhinus mrigala</name>
    <name type="common">Mrigala</name>
    <dbReference type="NCBI Taxonomy" id="683832"/>
    <lineage>
        <taxon>Eukaryota</taxon>
        <taxon>Metazoa</taxon>
        <taxon>Chordata</taxon>
        <taxon>Craniata</taxon>
        <taxon>Vertebrata</taxon>
        <taxon>Euteleostomi</taxon>
        <taxon>Actinopterygii</taxon>
        <taxon>Neopterygii</taxon>
        <taxon>Teleostei</taxon>
        <taxon>Ostariophysi</taxon>
        <taxon>Cypriniformes</taxon>
        <taxon>Cyprinidae</taxon>
        <taxon>Labeoninae</taxon>
        <taxon>Labeonini</taxon>
        <taxon>Cirrhinus</taxon>
    </lineage>
</organism>
<evidence type="ECO:0000313" key="2">
    <source>
        <dbReference type="Proteomes" id="UP001529510"/>
    </source>
</evidence>
<sequence length="191" mass="21910">YQKRGKIAKEVFKGVSNVYYRNLRKTPIPELMAGNISRSLSKNILKVISSEVRKSCRLHDDVILELMLTQKIIRDTDQSYRFCPGYVQHLQVDSFGVHLYTETGLVILIQHLRKGCPVTLHLDVTGGVVSRIPSQEKRMLYYSITLPGHGKDKPPLPISEMVTNDHTIPNVSFWLHQTVTKIRKLTTYNIH</sequence>
<comment type="caution">
    <text evidence="1">The sequence shown here is derived from an EMBL/GenBank/DDBJ whole genome shotgun (WGS) entry which is preliminary data.</text>
</comment>
<feature type="non-terminal residue" evidence="1">
    <location>
        <position position="1"/>
    </location>
</feature>
<proteinExistence type="predicted"/>
<reference evidence="1 2" key="1">
    <citation type="submission" date="2024-05" db="EMBL/GenBank/DDBJ databases">
        <title>Genome sequencing and assembly of Indian major carp, Cirrhinus mrigala (Hamilton, 1822).</title>
        <authorList>
            <person name="Mohindra V."/>
            <person name="Chowdhury L.M."/>
            <person name="Lal K."/>
            <person name="Jena J.K."/>
        </authorList>
    </citation>
    <scope>NUCLEOTIDE SEQUENCE [LARGE SCALE GENOMIC DNA]</scope>
    <source>
        <strain evidence="1">CM1030</strain>
        <tissue evidence="1">Blood</tissue>
    </source>
</reference>
<evidence type="ECO:0000313" key="1">
    <source>
        <dbReference type="EMBL" id="KAL0152662.1"/>
    </source>
</evidence>
<gene>
    <name evidence="1" type="ORF">M9458_052385</name>
</gene>
<dbReference type="AlphaFoldDB" id="A0ABD0MU39"/>
<name>A0ABD0MU39_CIRMR</name>
<accession>A0ABD0MU39</accession>